<dbReference type="EMBL" id="NISI01000002">
    <property type="protein sequence ID" value="OWR04765.1"/>
    <property type="molecule type" value="Genomic_DNA"/>
</dbReference>
<dbReference type="Pfam" id="PF11769">
    <property type="entry name" value="DUF3313"/>
    <property type="match status" value="1"/>
</dbReference>
<evidence type="ECO:0000256" key="1">
    <source>
        <dbReference type="SAM" id="SignalP"/>
    </source>
</evidence>
<reference evidence="2 3" key="1">
    <citation type="journal article" date="2007" name="Int. J. Syst. Evol. Microbiol.">
        <title>Description of Pelomonas aquatica sp. nov. and Pelomonas puraquae sp. nov., isolated from industrial and haemodialysis water.</title>
        <authorList>
            <person name="Gomila M."/>
            <person name="Bowien B."/>
            <person name="Falsen E."/>
            <person name="Moore E.R."/>
            <person name="Lalucat J."/>
        </authorList>
    </citation>
    <scope>NUCLEOTIDE SEQUENCE [LARGE SCALE GENOMIC DNA]</scope>
    <source>
        <strain evidence="2 3">CCUG 52769</strain>
    </source>
</reference>
<dbReference type="AlphaFoldDB" id="A0A254N9U2"/>
<dbReference type="InterPro" id="IPR021747">
    <property type="entry name" value="DUF3313"/>
</dbReference>
<feature type="signal peptide" evidence="1">
    <location>
        <begin position="1"/>
        <end position="19"/>
    </location>
</feature>
<dbReference type="RefSeq" id="WP_088482898.1">
    <property type="nucleotide sequence ID" value="NZ_NISI01000002.1"/>
</dbReference>
<gene>
    <name evidence="2" type="ORF">CDO81_09320</name>
</gene>
<dbReference type="Proteomes" id="UP000197446">
    <property type="component" value="Unassembled WGS sequence"/>
</dbReference>
<comment type="caution">
    <text evidence="2">The sequence shown here is derived from an EMBL/GenBank/DDBJ whole genome shotgun (WGS) entry which is preliminary data.</text>
</comment>
<sequence>MKSTRLLQACLALALTGLAACSTPQPHRYEEIASSSQLRQNNDERRDRIPYSVDRAVSWASYANLILDPVIVYGGRDSQFEDVSQEERQELAEYMFQRFSQQLDQRFGRVGRVQPGTLRIRLSLTGAKPNTAVVSTVTRFDLVGAPYNAVQGIRGKEGAFIGSVMYSVEIYDASSGELLKAFVAKQFPNAMNVAATFGRLKAARVGIDKGAEELLTMLK</sequence>
<organism evidence="2 3">
    <name type="scientific">Roseateles puraquae</name>
    <dbReference type="NCBI Taxonomy" id="431059"/>
    <lineage>
        <taxon>Bacteria</taxon>
        <taxon>Pseudomonadati</taxon>
        <taxon>Pseudomonadota</taxon>
        <taxon>Betaproteobacteria</taxon>
        <taxon>Burkholderiales</taxon>
        <taxon>Sphaerotilaceae</taxon>
        <taxon>Roseateles</taxon>
    </lineage>
</organism>
<evidence type="ECO:0008006" key="4">
    <source>
        <dbReference type="Google" id="ProtNLM"/>
    </source>
</evidence>
<keyword evidence="3" id="KW-1185">Reference proteome</keyword>
<evidence type="ECO:0000313" key="3">
    <source>
        <dbReference type="Proteomes" id="UP000197446"/>
    </source>
</evidence>
<name>A0A254N9U2_9BURK</name>
<feature type="chain" id="PRO_5013123781" description="DUF3313 domain-containing protein" evidence="1">
    <location>
        <begin position="20"/>
        <end position="219"/>
    </location>
</feature>
<dbReference type="PROSITE" id="PS51257">
    <property type="entry name" value="PROKAR_LIPOPROTEIN"/>
    <property type="match status" value="1"/>
</dbReference>
<keyword evidence="1" id="KW-0732">Signal</keyword>
<evidence type="ECO:0000313" key="2">
    <source>
        <dbReference type="EMBL" id="OWR04765.1"/>
    </source>
</evidence>
<protein>
    <recommendedName>
        <fullName evidence="4">DUF3313 domain-containing protein</fullName>
    </recommendedName>
</protein>
<proteinExistence type="predicted"/>
<dbReference type="OrthoDB" id="7585546at2"/>
<accession>A0A254N9U2</accession>